<dbReference type="AlphaFoldDB" id="A0A5C3LQI7"/>
<dbReference type="OrthoDB" id="2997369at2759"/>
<keyword evidence="2" id="KW-1185">Reference proteome</keyword>
<feature type="non-terminal residue" evidence="1">
    <location>
        <position position="1"/>
    </location>
</feature>
<protein>
    <recommendedName>
        <fullName evidence="3">Ricin B lectin domain-containing protein</fullName>
    </recommendedName>
</protein>
<evidence type="ECO:0000313" key="2">
    <source>
        <dbReference type="Proteomes" id="UP000308652"/>
    </source>
</evidence>
<dbReference type="Proteomes" id="UP000308652">
    <property type="component" value="Unassembled WGS sequence"/>
</dbReference>
<proteinExistence type="predicted"/>
<dbReference type="EMBL" id="ML213622">
    <property type="protein sequence ID" value="TFK35354.1"/>
    <property type="molecule type" value="Genomic_DNA"/>
</dbReference>
<evidence type="ECO:0008006" key="3">
    <source>
        <dbReference type="Google" id="ProtNLM"/>
    </source>
</evidence>
<gene>
    <name evidence="1" type="ORF">BDQ12DRAFT_726098</name>
</gene>
<reference evidence="1 2" key="1">
    <citation type="journal article" date="2019" name="Nat. Ecol. Evol.">
        <title>Megaphylogeny resolves global patterns of mushroom evolution.</title>
        <authorList>
            <person name="Varga T."/>
            <person name="Krizsan K."/>
            <person name="Foldi C."/>
            <person name="Dima B."/>
            <person name="Sanchez-Garcia M."/>
            <person name="Sanchez-Ramirez S."/>
            <person name="Szollosi G.J."/>
            <person name="Szarkandi J.G."/>
            <person name="Papp V."/>
            <person name="Albert L."/>
            <person name="Andreopoulos W."/>
            <person name="Angelini C."/>
            <person name="Antonin V."/>
            <person name="Barry K.W."/>
            <person name="Bougher N.L."/>
            <person name="Buchanan P."/>
            <person name="Buyck B."/>
            <person name="Bense V."/>
            <person name="Catcheside P."/>
            <person name="Chovatia M."/>
            <person name="Cooper J."/>
            <person name="Damon W."/>
            <person name="Desjardin D."/>
            <person name="Finy P."/>
            <person name="Geml J."/>
            <person name="Haridas S."/>
            <person name="Hughes K."/>
            <person name="Justo A."/>
            <person name="Karasinski D."/>
            <person name="Kautmanova I."/>
            <person name="Kiss B."/>
            <person name="Kocsube S."/>
            <person name="Kotiranta H."/>
            <person name="LaButti K.M."/>
            <person name="Lechner B.E."/>
            <person name="Liimatainen K."/>
            <person name="Lipzen A."/>
            <person name="Lukacs Z."/>
            <person name="Mihaltcheva S."/>
            <person name="Morgado L.N."/>
            <person name="Niskanen T."/>
            <person name="Noordeloos M.E."/>
            <person name="Ohm R.A."/>
            <person name="Ortiz-Santana B."/>
            <person name="Ovrebo C."/>
            <person name="Racz N."/>
            <person name="Riley R."/>
            <person name="Savchenko A."/>
            <person name="Shiryaev A."/>
            <person name="Soop K."/>
            <person name="Spirin V."/>
            <person name="Szebenyi C."/>
            <person name="Tomsovsky M."/>
            <person name="Tulloss R.E."/>
            <person name="Uehling J."/>
            <person name="Grigoriev I.V."/>
            <person name="Vagvolgyi C."/>
            <person name="Papp T."/>
            <person name="Martin F.M."/>
            <person name="Miettinen O."/>
            <person name="Hibbett D.S."/>
            <person name="Nagy L.G."/>
        </authorList>
    </citation>
    <scope>NUCLEOTIDE SEQUENCE [LARGE SCALE GENOMIC DNA]</scope>
    <source>
        <strain evidence="1 2">CBS 166.37</strain>
    </source>
</reference>
<organism evidence="1 2">
    <name type="scientific">Crucibulum laeve</name>
    <dbReference type="NCBI Taxonomy" id="68775"/>
    <lineage>
        <taxon>Eukaryota</taxon>
        <taxon>Fungi</taxon>
        <taxon>Dikarya</taxon>
        <taxon>Basidiomycota</taxon>
        <taxon>Agaricomycotina</taxon>
        <taxon>Agaricomycetes</taxon>
        <taxon>Agaricomycetidae</taxon>
        <taxon>Agaricales</taxon>
        <taxon>Agaricineae</taxon>
        <taxon>Nidulariaceae</taxon>
        <taxon>Crucibulum</taxon>
    </lineage>
</organism>
<sequence>GNSSSYFIQSTGSPNLVWQIEDVTPTNFIFIDLATKASGNNNQLWAIQGFNRHDSFSFVTKGFTSNVCANGDGGPLDSNACDTVFNTTATDQDAQFFVTCLSCGSTSATGCQFQSLGEGQCASFLDAQSTTVKLDDCANTAPHQLWDIVSA</sequence>
<name>A0A5C3LQI7_9AGAR</name>
<evidence type="ECO:0000313" key="1">
    <source>
        <dbReference type="EMBL" id="TFK35354.1"/>
    </source>
</evidence>
<accession>A0A5C3LQI7</accession>